<feature type="transmembrane region" description="Helical" evidence="3">
    <location>
        <begin position="230"/>
        <end position="251"/>
    </location>
</feature>
<dbReference type="OrthoDB" id="8566379at2"/>
<sequence length="636" mass="68400">MEALPARGVRELAGLQLRLPLATLAHCAVLAALVGFAYANALQLPFLFDDVPNIVLNPAVHPRSAADLAAVLDSPYSARRPLALATFALNYLAGGLDPAGYHLVNIVIHGANALLLYALIRILLAALGRDPGEAARLAFWGAALWAVNPLQTQAVTYVVQRMAALAALFYLAGLALLALHRAGRLRPGRFWMGLIACWVLALASKENAATLPLAVLLLDRTVYAHRRPLVGGRALALLALVLAGLAWFYLGGRLPDWTARYPGRDFSPLERLLTEPRVLWHYLGLYLWPLPSRLHLDYAWAPSRGLLDPPVTALALAAWALAAMLAWRLRRAAPLAAFALLFYLLASAVEASWVDLELVFEHRAYLPTAFLAAGALSLLGGRGARWSAPALAVAVGLAAHATTLRNEDWGVRAEFWRTEQARGATPARAAINRAFGLLRQGRHAEAVRVAEAALGEAEGRRRLILLNLIGMGRLFAGDLDGARSAFERQRAEFGLTLDAAFYLGEIALRAGDAAGAQRWIATLEAAGARPHARILEAGRALRAGDAAAAVARLREALAAVPAGDDELRGLVELHLANALLALGRPAQAREVYLRIVRRDPENHEAWRALMRMLEAGGDAAGAARIRRLLEGQGVAP</sequence>
<keyword evidence="5" id="KW-1185">Reference proteome</keyword>
<feature type="transmembrane region" description="Helical" evidence="3">
    <location>
        <begin position="191"/>
        <end position="218"/>
    </location>
</feature>
<keyword evidence="2" id="KW-0802">TPR repeat</keyword>
<dbReference type="InterPro" id="IPR052346">
    <property type="entry name" value="O-mannosyl-transferase_TMTC"/>
</dbReference>
<dbReference type="RefSeq" id="WP_123399177.1">
    <property type="nucleotide sequence ID" value="NZ_RJVI01000001.1"/>
</dbReference>
<name>A0A3N1Y5W4_9GAMM</name>
<feature type="transmembrane region" description="Helical" evidence="3">
    <location>
        <begin position="21"/>
        <end position="39"/>
    </location>
</feature>
<protein>
    <submittedName>
        <fullName evidence="4">Tetratricopeptide repeat protein</fullName>
    </submittedName>
</protein>
<evidence type="ECO:0000256" key="2">
    <source>
        <dbReference type="ARBA" id="ARBA00022803"/>
    </source>
</evidence>
<dbReference type="Gene3D" id="1.25.40.10">
    <property type="entry name" value="Tetratricopeptide repeat domain"/>
    <property type="match status" value="2"/>
</dbReference>
<comment type="caution">
    <text evidence="4">The sequence shown here is derived from an EMBL/GenBank/DDBJ whole genome shotgun (WGS) entry which is preliminary data.</text>
</comment>
<keyword evidence="3" id="KW-0472">Membrane</keyword>
<proteinExistence type="predicted"/>
<reference evidence="4 5" key="1">
    <citation type="submission" date="2018-11" db="EMBL/GenBank/DDBJ databases">
        <title>Genomic Encyclopedia of Type Strains, Phase IV (KMG-IV): sequencing the most valuable type-strain genomes for metagenomic binning, comparative biology and taxonomic classification.</title>
        <authorList>
            <person name="Goeker M."/>
        </authorList>
    </citation>
    <scope>NUCLEOTIDE SEQUENCE [LARGE SCALE GENOMIC DNA]</scope>
    <source>
        <strain evidence="4 5">DSM 100275</strain>
    </source>
</reference>
<gene>
    <name evidence="4" type="ORF">EDC57_0095</name>
</gene>
<dbReference type="SUPFAM" id="SSF48452">
    <property type="entry name" value="TPR-like"/>
    <property type="match status" value="2"/>
</dbReference>
<feature type="transmembrane region" description="Helical" evidence="3">
    <location>
        <begin position="310"/>
        <end position="327"/>
    </location>
</feature>
<feature type="transmembrane region" description="Helical" evidence="3">
    <location>
        <begin position="334"/>
        <end position="353"/>
    </location>
</feature>
<feature type="transmembrane region" description="Helical" evidence="3">
    <location>
        <begin position="106"/>
        <end position="127"/>
    </location>
</feature>
<keyword evidence="3" id="KW-1133">Transmembrane helix</keyword>
<dbReference type="AlphaFoldDB" id="A0A3N1Y5W4"/>
<dbReference type="EMBL" id="RJVI01000001">
    <property type="protein sequence ID" value="ROR34199.1"/>
    <property type="molecule type" value="Genomic_DNA"/>
</dbReference>
<dbReference type="InterPro" id="IPR011990">
    <property type="entry name" value="TPR-like_helical_dom_sf"/>
</dbReference>
<dbReference type="PANTHER" id="PTHR44227">
    <property type="match status" value="1"/>
</dbReference>
<evidence type="ECO:0000313" key="4">
    <source>
        <dbReference type="EMBL" id="ROR34199.1"/>
    </source>
</evidence>
<keyword evidence="1" id="KW-0677">Repeat</keyword>
<feature type="transmembrane region" description="Helical" evidence="3">
    <location>
        <begin position="158"/>
        <end position="179"/>
    </location>
</feature>
<dbReference type="PANTHER" id="PTHR44227:SF3">
    <property type="entry name" value="PROTEIN O-MANNOSYL-TRANSFERASE TMTC4"/>
    <property type="match status" value="1"/>
</dbReference>
<evidence type="ECO:0000256" key="3">
    <source>
        <dbReference type="SAM" id="Phobius"/>
    </source>
</evidence>
<accession>A0A3N1Y5W4</accession>
<dbReference type="Proteomes" id="UP000276634">
    <property type="component" value="Unassembled WGS sequence"/>
</dbReference>
<evidence type="ECO:0000256" key="1">
    <source>
        <dbReference type="ARBA" id="ARBA00022737"/>
    </source>
</evidence>
<dbReference type="Pfam" id="PF14559">
    <property type="entry name" value="TPR_19"/>
    <property type="match status" value="1"/>
</dbReference>
<evidence type="ECO:0000313" key="5">
    <source>
        <dbReference type="Proteomes" id="UP000276634"/>
    </source>
</evidence>
<keyword evidence="3" id="KW-0812">Transmembrane</keyword>
<organism evidence="4 5">
    <name type="scientific">Inmirania thermothiophila</name>
    <dbReference type="NCBI Taxonomy" id="1750597"/>
    <lineage>
        <taxon>Bacteria</taxon>
        <taxon>Pseudomonadati</taxon>
        <taxon>Pseudomonadota</taxon>
        <taxon>Gammaproteobacteria</taxon>
        <taxon>Chromatiales</taxon>
        <taxon>Ectothiorhodospiraceae</taxon>
        <taxon>Inmirania</taxon>
    </lineage>
</organism>